<accession>A0ABX6GHH9</accession>
<proteinExistence type="predicted"/>
<dbReference type="Proteomes" id="UP000430368">
    <property type="component" value="Chromosome"/>
</dbReference>
<dbReference type="EMBL" id="CP041764">
    <property type="protein sequence ID" value="QHA85733.1"/>
    <property type="molecule type" value="Genomic_DNA"/>
</dbReference>
<evidence type="ECO:0000313" key="2">
    <source>
        <dbReference type="Proteomes" id="UP000430368"/>
    </source>
</evidence>
<keyword evidence="2" id="KW-1185">Reference proteome</keyword>
<name>A0ABX6GHH9_9GAMM</name>
<dbReference type="RefSeq" id="WP_160027236.1">
    <property type="nucleotide sequence ID" value="NZ_CP041764.1"/>
</dbReference>
<gene>
    <name evidence="1" type="ORF">FO014_01385</name>
</gene>
<organism evidence="1 2">
    <name type="scientific">Serratia rhizosphaerae</name>
    <dbReference type="NCBI Taxonomy" id="2597702"/>
    <lineage>
        <taxon>Bacteria</taxon>
        <taxon>Pseudomonadati</taxon>
        <taxon>Pseudomonadota</taxon>
        <taxon>Gammaproteobacteria</taxon>
        <taxon>Enterobacterales</taxon>
        <taxon>Yersiniaceae</taxon>
        <taxon>Serratia</taxon>
    </lineage>
</organism>
<sequence>MKNVFVPCDGCTLCCRGNAISIHLELGDDTSRYQTFPHYIPELAEKGIVMLAHNPDRSCIYLGADSCTIHGDAPALCREFDCRRLVKDMGYTKARKAAKKGLLKPGIVTRGLNLIPTLNDF</sequence>
<reference evidence="1 2" key="1">
    <citation type="submission" date="2019-07" db="EMBL/GenBank/DDBJ databases">
        <title>Serratia dokdonensis sp. nov., an elicitor of systemic resistance in Nicotiana Tabacum.</title>
        <authorList>
            <person name="Son J.-S."/>
            <person name="Hwang Y.-J."/>
            <person name="Lee S.-Y."/>
            <person name="Ghim S.-Y."/>
        </authorList>
    </citation>
    <scope>NUCLEOTIDE SEQUENCE [LARGE SCALE GENOMIC DNA]</scope>
    <source>
        <strain evidence="1 2">KUDC3025</strain>
    </source>
</reference>
<evidence type="ECO:0000313" key="1">
    <source>
        <dbReference type="EMBL" id="QHA85733.1"/>
    </source>
</evidence>
<dbReference type="InterPro" id="IPR005358">
    <property type="entry name" value="Puta_zinc/iron-chelating_dom"/>
</dbReference>
<dbReference type="Pfam" id="PF03692">
    <property type="entry name" value="CxxCxxCC"/>
    <property type="match status" value="1"/>
</dbReference>
<protein>
    <submittedName>
        <fullName evidence="1">YkgJ family cysteine cluster protein</fullName>
    </submittedName>
</protein>